<keyword evidence="1" id="KW-0812">Transmembrane</keyword>
<dbReference type="EMBL" id="MQWD01000001">
    <property type="protein sequence ID" value="PAP75067.1"/>
    <property type="molecule type" value="Genomic_DNA"/>
</dbReference>
<keyword evidence="3" id="KW-1185">Reference proteome</keyword>
<comment type="caution">
    <text evidence="2">The sequence shown here is derived from an EMBL/GenBank/DDBJ whole genome shotgun (WGS) entry which is preliminary data.</text>
</comment>
<keyword evidence="1" id="KW-0472">Membrane</keyword>
<feature type="transmembrane region" description="Helical" evidence="1">
    <location>
        <begin position="67"/>
        <end position="92"/>
    </location>
</feature>
<gene>
    <name evidence="2" type="ORF">BSZ37_00680</name>
</gene>
<dbReference type="Proteomes" id="UP000216339">
    <property type="component" value="Unassembled WGS sequence"/>
</dbReference>
<proteinExistence type="predicted"/>
<dbReference type="RefSeq" id="WP_179299407.1">
    <property type="nucleotide sequence ID" value="NZ_MQWD01000001.1"/>
</dbReference>
<keyword evidence="1" id="KW-1133">Transmembrane helix</keyword>
<reference evidence="2 3" key="1">
    <citation type="submission" date="2016-11" db="EMBL/GenBank/DDBJ databases">
        <title>Study of marine rhodopsin-containing bacteria.</title>
        <authorList>
            <person name="Yoshizawa S."/>
            <person name="Kumagai Y."/>
            <person name="Kogure K."/>
        </authorList>
    </citation>
    <scope>NUCLEOTIDE SEQUENCE [LARGE SCALE GENOMIC DNA]</scope>
    <source>
        <strain evidence="2 3">SAORIC-28</strain>
    </source>
</reference>
<accession>A0A271IVC0</accession>
<protein>
    <submittedName>
        <fullName evidence="2">Uncharacterized protein</fullName>
    </submittedName>
</protein>
<evidence type="ECO:0000256" key="1">
    <source>
        <dbReference type="SAM" id="Phobius"/>
    </source>
</evidence>
<evidence type="ECO:0000313" key="2">
    <source>
        <dbReference type="EMBL" id="PAP75067.1"/>
    </source>
</evidence>
<dbReference type="AlphaFoldDB" id="A0A271IVC0"/>
<feature type="transmembrane region" description="Helical" evidence="1">
    <location>
        <begin position="25"/>
        <end position="47"/>
    </location>
</feature>
<name>A0A271IVC0_9BACT</name>
<sequence>MSDTPAAPVLDTPRSRGGWRRGARWFGAEFLVVVTGVLVALAVGAWWQGCQDAAREMVAHGSVGVAALLLAQALTGFSAGAAWGAGVFELAVAARCPRRLRQPSAGDVT</sequence>
<organism evidence="2 3">
    <name type="scientific">Rubrivirga marina</name>
    <dbReference type="NCBI Taxonomy" id="1196024"/>
    <lineage>
        <taxon>Bacteria</taxon>
        <taxon>Pseudomonadati</taxon>
        <taxon>Rhodothermota</taxon>
        <taxon>Rhodothermia</taxon>
        <taxon>Rhodothermales</taxon>
        <taxon>Rubricoccaceae</taxon>
        <taxon>Rubrivirga</taxon>
    </lineage>
</organism>
<evidence type="ECO:0000313" key="3">
    <source>
        <dbReference type="Proteomes" id="UP000216339"/>
    </source>
</evidence>